<keyword evidence="10" id="KW-1133">Transmembrane helix</keyword>
<keyword evidence="3" id="KW-0597">Phosphoprotein</keyword>
<gene>
    <name evidence="12" type="ORF">IPI13_15900</name>
</gene>
<name>A0A935INN7_9MICO</name>
<evidence type="ECO:0000313" key="12">
    <source>
        <dbReference type="EMBL" id="MBK7274565.1"/>
    </source>
</evidence>
<feature type="transmembrane region" description="Helical" evidence="10">
    <location>
        <begin position="64"/>
        <end position="92"/>
    </location>
</feature>
<comment type="catalytic activity">
    <reaction evidence="1">
        <text>ATP + protein L-histidine = ADP + protein N-phospho-L-histidine.</text>
        <dbReference type="EC" id="2.7.13.3"/>
    </reaction>
</comment>
<evidence type="ECO:0000256" key="7">
    <source>
        <dbReference type="ARBA" id="ARBA00022840"/>
    </source>
</evidence>
<evidence type="ECO:0000256" key="2">
    <source>
        <dbReference type="ARBA" id="ARBA00012438"/>
    </source>
</evidence>
<dbReference type="GO" id="GO:0000155">
    <property type="term" value="F:phosphorelay sensor kinase activity"/>
    <property type="evidence" value="ECO:0007669"/>
    <property type="project" value="InterPro"/>
</dbReference>
<evidence type="ECO:0000256" key="5">
    <source>
        <dbReference type="ARBA" id="ARBA00022741"/>
    </source>
</evidence>
<evidence type="ECO:0000256" key="1">
    <source>
        <dbReference type="ARBA" id="ARBA00000085"/>
    </source>
</evidence>
<dbReference type="AlphaFoldDB" id="A0A935INN7"/>
<organism evidence="12 13">
    <name type="scientific">Candidatus Phosphoribacter hodrii</name>
    <dbReference type="NCBI Taxonomy" id="2953743"/>
    <lineage>
        <taxon>Bacteria</taxon>
        <taxon>Bacillati</taxon>
        <taxon>Actinomycetota</taxon>
        <taxon>Actinomycetes</taxon>
        <taxon>Micrococcales</taxon>
        <taxon>Dermatophilaceae</taxon>
        <taxon>Candidatus Phosphoribacter</taxon>
    </lineage>
</organism>
<keyword evidence="4" id="KW-0808">Transferase</keyword>
<accession>A0A935INN7</accession>
<dbReference type="InterPro" id="IPR011712">
    <property type="entry name" value="Sig_transdc_His_kin_sub3_dim/P"/>
</dbReference>
<dbReference type="PANTHER" id="PTHR24421:SF10">
    <property type="entry name" value="NITRATE_NITRITE SENSOR PROTEIN NARQ"/>
    <property type="match status" value="1"/>
</dbReference>
<feature type="transmembrane region" description="Helical" evidence="10">
    <location>
        <begin position="131"/>
        <end position="150"/>
    </location>
</feature>
<dbReference type="Gene3D" id="1.20.5.1930">
    <property type="match status" value="1"/>
</dbReference>
<dbReference type="Proteomes" id="UP000726105">
    <property type="component" value="Unassembled WGS sequence"/>
</dbReference>
<evidence type="ECO:0000256" key="9">
    <source>
        <dbReference type="SAM" id="MobiDB-lite"/>
    </source>
</evidence>
<dbReference type="EMBL" id="JADJIB010000009">
    <property type="protein sequence ID" value="MBK7274565.1"/>
    <property type="molecule type" value="Genomic_DNA"/>
</dbReference>
<keyword evidence="7" id="KW-0067">ATP-binding</keyword>
<reference evidence="12 13" key="1">
    <citation type="submission" date="2020-10" db="EMBL/GenBank/DDBJ databases">
        <title>Connecting structure to function with the recovery of over 1000 high-quality activated sludge metagenome-assembled genomes encoding full-length rRNA genes using long-read sequencing.</title>
        <authorList>
            <person name="Singleton C.M."/>
            <person name="Petriglieri F."/>
            <person name="Kristensen J.M."/>
            <person name="Kirkegaard R.H."/>
            <person name="Michaelsen T.Y."/>
            <person name="Andersen M.H."/>
            <person name="Karst S.M."/>
            <person name="Dueholm M.S."/>
            <person name="Nielsen P.H."/>
            <person name="Albertsen M."/>
        </authorList>
    </citation>
    <scope>NUCLEOTIDE SEQUENCE [LARGE SCALE GENOMIC DNA]</scope>
    <source>
        <strain evidence="12">Ega_18-Q3-R5-49_MAXAC.001</strain>
    </source>
</reference>
<dbReference type="GO" id="GO:0016020">
    <property type="term" value="C:membrane"/>
    <property type="evidence" value="ECO:0007669"/>
    <property type="project" value="InterPro"/>
</dbReference>
<dbReference type="SUPFAM" id="SSF55781">
    <property type="entry name" value="GAF domain-like"/>
    <property type="match status" value="1"/>
</dbReference>
<dbReference type="EC" id="2.7.13.3" evidence="2"/>
<feature type="domain" description="Signal transduction histidine kinase subgroup 3 dimerisation and phosphoacceptor" evidence="11">
    <location>
        <begin position="323"/>
        <end position="386"/>
    </location>
</feature>
<evidence type="ECO:0000256" key="4">
    <source>
        <dbReference type="ARBA" id="ARBA00022679"/>
    </source>
</evidence>
<dbReference type="InterPro" id="IPR050482">
    <property type="entry name" value="Sensor_HK_TwoCompSys"/>
</dbReference>
<feature type="region of interest" description="Disordered" evidence="9">
    <location>
        <begin position="517"/>
        <end position="542"/>
    </location>
</feature>
<comment type="caution">
    <text evidence="12">The sequence shown here is derived from an EMBL/GenBank/DDBJ whole genome shotgun (WGS) entry which is preliminary data.</text>
</comment>
<feature type="transmembrane region" description="Helical" evidence="10">
    <location>
        <begin position="9"/>
        <end position="26"/>
    </location>
</feature>
<evidence type="ECO:0000313" key="13">
    <source>
        <dbReference type="Proteomes" id="UP000726105"/>
    </source>
</evidence>
<dbReference type="GO" id="GO:0046983">
    <property type="term" value="F:protein dimerization activity"/>
    <property type="evidence" value="ECO:0007669"/>
    <property type="project" value="InterPro"/>
</dbReference>
<protein>
    <recommendedName>
        <fullName evidence="2">histidine kinase</fullName>
        <ecNumber evidence="2">2.7.13.3</ecNumber>
    </recommendedName>
</protein>
<dbReference type="Pfam" id="PF07730">
    <property type="entry name" value="HisKA_3"/>
    <property type="match status" value="1"/>
</dbReference>
<proteinExistence type="predicted"/>
<dbReference type="GO" id="GO:0005524">
    <property type="term" value="F:ATP binding"/>
    <property type="evidence" value="ECO:0007669"/>
    <property type="project" value="UniProtKB-KW"/>
</dbReference>
<sequence>MLAVLSTSTRLRIAIAAVVLVVNALLGDGSLVLPWALLVAGVDVVAGFLLAHEDVLLPHRSQRAAVAATVIGAFAAGLSLLAGAGALPLFVIPLYRAGERGGRGGVAMTGGALAVGAGIAQTVGPPAVLPLGQVVLWGALAVSLGTLAAWEDRITPRRRLRDPIADEAAIVLGRLAQLSAGMDGGLDHTVMAERILDHLPSKPGLRGVVLAGTPVSVAIPIALRGAARVPWPEPREDDHNTRQRAWTLGVPGNDVEDNRAVVAVPLRDVRGEQVGMLVADWPARTPATAAEVLEITEAAERYSTGLAVAMSYAHLREQAGMDERRHLARAMHDGIAQEIAAVGFHIDMVRYAAQQAGDSTAPELANLRAEVARILIDLRNDITDLRVGLRPEHGLGAAVSARLQQFGATTGAVVTVVLRESGFRLPAATEVRLYRLLLDVLADAQRHRAHHVEVELIVAAPHFQFTISHSGATSLSVAALRERLDDIACQLSVGERRPEKGGGVQVKAGTIARLNGESDYGIRPHPSRWEPAPATVSEEGSR</sequence>
<dbReference type="PANTHER" id="PTHR24421">
    <property type="entry name" value="NITRATE/NITRITE SENSOR PROTEIN NARX-RELATED"/>
    <property type="match status" value="1"/>
</dbReference>
<keyword evidence="10" id="KW-0812">Transmembrane</keyword>
<evidence type="ECO:0000256" key="10">
    <source>
        <dbReference type="SAM" id="Phobius"/>
    </source>
</evidence>
<evidence type="ECO:0000256" key="6">
    <source>
        <dbReference type="ARBA" id="ARBA00022777"/>
    </source>
</evidence>
<evidence type="ECO:0000259" key="11">
    <source>
        <dbReference type="Pfam" id="PF07730"/>
    </source>
</evidence>
<keyword evidence="5" id="KW-0547">Nucleotide-binding</keyword>
<evidence type="ECO:0000256" key="8">
    <source>
        <dbReference type="ARBA" id="ARBA00023012"/>
    </source>
</evidence>
<keyword evidence="6" id="KW-0418">Kinase</keyword>
<keyword evidence="8" id="KW-0902">Two-component regulatory system</keyword>
<keyword evidence="10" id="KW-0472">Membrane</keyword>
<evidence type="ECO:0000256" key="3">
    <source>
        <dbReference type="ARBA" id="ARBA00022553"/>
    </source>
</evidence>